<evidence type="ECO:0000313" key="4">
    <source>
        <dbReference type="Proteomes" id="UP001211065"/>
    </source>
</evidence>
<dbReference type="PROSITE" id="PS51258">
    <property type="entry name" value="MHD1"/>
    <property type="match status" value="1"/>
</dbReference>
<comment type="caution">
    <text evidence="3">The sequence shown here is derived from an EMBL/GenBank/DDBJ whole genome shotgun (WGS) entry which is preliminary data.</text>
</comment>
<dbReference type="InterPro" id="IPR010439">
    <property type="entry name" value="MUN_dom"/>
</dbReference>
<evidence type="ECO:0000259" key="1">
    <source>
        <dbReference type="PROSITE" id="PS50004"/>
    </source>
</evidence>
<dbReference type="Pfam" id="PF06292">
    <property type="entry name" value="MUN"/>
    <property type="match status" value="1"/>
</dbReference>
<proteinExistence type="predicted"/>
<dbReference type="InterPro" id="IPR000008">
    <property type="entry name" value="C2_dom"/>
</dbReference>
<dbReference type="InterPro" id="IPR035892">
    <property type="entry name" value="C2_domain_sf"/>
</dbReference>
<evidence type="ECO:0008006" key="5">
    <source>
        <dbReference type="Google" id="ProtNLM"/>
    </source>
</evidence>
<dbReference type="SMART" id="SM00239">
    <property type="entry name" value="C2"/>
    <property type="match status" value="1"/>
</dbReference>
<dbReference type="Pfam" id="PF00168">
    <property type="entry name" value="C2"/>
    <property type="match status" value="1"/>
</dbReference>
<dbReference type="Gene3D" id="1.10.357.50">
    <property type="match status" value="1"/>
</dbReference>
<dbReference type="InterPro" id="IPR052811">
    <property type="entry name" value="Glucose_resp_signaling"/>
</dbReference>
<dbReference type="PROSITE" id="PS50004">
    <property type="entry name" value="C2"/>
    <property type="match status" value="1"/>
</dbReference>
<gene>
    <name evidence="3" type="ORF">HK099_001601</name>
</gene>
<name>A0AAD5Y1S2_9FUNG</name>
<dbReference type="Proteomes" id="UP001211065">
    <property type="component" value="Unassembled WGS sequence"/>
</dbReference>
<sequence length="1160" mass="133768">MKRRQGTVKYVTKTVASNKAAFSDSNLYKDALRCCVFPLLSSTGIQKKKPPTPSTSSIEHYYEKISGLATDITTINKTSVVLADKAVVLFKDRLLQMANVMANIPKEKEKFFSIAGLQLLKTVGNQNHIVSDLKDLLVLIATCVSNAMKNYDRATKKTRSDEESDELLKSVVELYMGIIRGAISSSPTQGSIKFHESDLLNKKEVWSGLLQPFFKSTKAQDAAADTNNESSQFLALWLRIVFDVPKDYHDTAVLDAKKNGNEKYVFAEIQNYIDDLKNDRVKFSSLKDFSSVEAYNSWKSSELHMLSGLQKVMDLRFGNNVAHKSINTLDLIPKSSHLYYTKLLAKCLDHDLSNQKKEIGLSKNSQQVLTECALRWRLGKVFREIALLDILIQRFHAKVLLLEDVYPQLTNVLKLCFDVTTLKKSDTVYYLTTLKGLKKSVRVYFASFSEDFKVLTPESAVFSDGTMQLAIKVSRDIVNSPVWQTQPDYQTIKQLNSDIYDLLMESINSRYHHLNNRLSSQPREILRLTLLAKAINIEINKYAMYYPTKVLEEEDGSGGYHLSLVTAETCFKYLILELNNMEYTINSTSKDDEYAIKETLDLYQAVKLLHNICNENQMLNFNVEQWFYPYIIKYLDMADQKISEWVKPAVDVEQYEVRKIPILPPSNMYSSSVLDMFTTFHHALDFIENFNWKELGKKEKLIQKFMRTLSKALKEYTQLMFSEFKLILEENSFEEYSFTKQSCMKLNNLLGAKSKLTEVLEKLGVNSKGEQKFDPNAKKSEPNPVSSTFNVTVIRATDLLACDWTTSDPYTVLSYEGTELNRTKVIDKNLNPVWNETFPIYLPKDLNDNKSFLDLIVFDKDLLTADDICGSAQIFLRDRLYDDFLSHDVDIDLKPQGKLYIRICKEGEWEDSTWWVKKAEEWIKQTIDDMVKVYVDQMNRYFKASLNKLFPSESKISGFFASITSTFASASVLTGEEDADISKEEKLENALLPLFNYSDKQFSLFMENIDPALGDYLIEINPWLKQKEFLFLNKNVNNDRVEKKEQSIEVNYPTLSKRNLQLESSFEEPHIIIKLVWQEYLKTFKVFLLSFNSYNEEKQKTNNGNKIFITKENKVKVGIIRLVVEMIKTLFYCDLDGFSIPELENLHYREVLELITIYSK</sequence>
<evidence type="ECO:0000259" key="2">
    <source>
        <dbReference type="PROSITE" id="PS51258"/>
    </source>
</evidence>
<organism evidence="3 4">
    <name type="scientific">Clydaea vesicula</name>
    <dbReference type="NCBI Taxonomy" id="447962"/>
    <lineage>
        <taxon>Eukaryota</taxon>
        <taxon>Fungi</taxon>
        <taxon>Fungi incertae sedis</taxon>
        <taxon>Chytridiomycota</taxon>
        <taxon>Chytridiomycota incertae sedis</taxon>
        <taxon>Chytridiomycetes</taxon>
        <taxon>Lobulomycetales</taxon>
        <taxon>Lobulomycetaceae</taxon>
        <taxon>Clydaea</taxon>
    </lineage>
</organism>
<dbReference type="PANTHER" id="PTHR47263">
    <property type="entry name" value="ADENYLATE CYCLASE ACTIVATION PROTEIN GIT1"/>
    <property type="match status" value="1"/>
</dbReference>
<accession>A0AAD5Y1S2</accession>
<dbReference type="AlphaFoldDB" id="A0AAD5Y1S2"/>
<keyword evidence="4" id="KW-1185">Reference proteome</keyword>
<evidence type="ECO:0000313" key="3">
    <source>
        <dbReference type="EMBL" id="KAJ3223026.1"/>
    </source>
</evidence>
<reference evidence="3" key="1">
    <citation type="submission" date="2020-05" db="EMBL/GenBank/DDBJ databases">
        <title>Phylogenomic resolution of chytrid fungi.</title>
        <authorList>
            <person name="Stajich J.E."/>
            <person name="Amses K."/>
            <person name="Simmons R."/>
            <person name="Seto K."/>
            <person name="Myers J."/>
            <person name="Bonds A."/>
            <person name="Quandt C.A."/>
            <person name="Barry K."/>
            <person name="Liu P."/>
            <person name="Grigoriev I."/>
            <person name="Longcore J.E."/>
            <person name="James T.Y."/>
        </authorList>
    </citation>
    <scope>NUCLEOTIDE SEQUENCE</scope>
    <source>
        <strain evidence="3">JEL0476</strain>
    </source>
</reference>
<dbReference type="EMBL" id="JADGJW010000147">
    <property type="protein sequence ID" value="KAJ3223026.1"/>
    <property type="molecule type" value="Genomic_DNA"/>
</dbReference>
<protein>
    <recommendedName>
        <fullName evidence="5">C2 domain-containing protein</fullName>
    </recommendedName>
</protein>
<feature type="domain" description="C2" evidence="1">
    <location>
        <begin position="767"/>
        <end position="889"/>
    </location>
</feature>
<feature type="domain" description="MHD1" evidence="2">
    <location>
        <begin position="597"/>
        <end position="720"/>
    </location>
</feature>
<dbReference type="InterPro" id="IPR014770">
    <property type="entry name" value="Munc13_1"/>
</dbReference>
<dbReference type="PANTHER" id="PTHR47263:SF1">
    <property type="entry name" value="C2 DOMAIN PROTEIN (AFU_ORTHOLOGUE AFUA_7G02350)"/>
    <property type="match status" value="1"/>
</dbReference>
<dbReference type="SUPFAM" id="SSF49562">
    <property type="entry name" value="C2 domain (Calcium/lipid-binding domain, CaLB)"/>
    <property type="match status" value="1"/>
</dbReference>